<sequence length="108" mass="11649">MTNDGSGNGRSPTWNGWTYVPTKSISPSIIENVRTRDIGMDEKDSSRSAFTTMYRMMPMPDTSVVVVMSICSSIGGGAMAPVEFCRPAKPYPFALTSVDRSASTCCPP</sequence>
<dbReference type="VEuPathDB" id="VectorBase:AATE004815"/>
<name>A0A182ISU5_ANOAO</name>
<proteinExistence type="predicted"/>
<accession>A0A182ISU5</accession>
<dbReference type="AlphaFoldDB" id="A0A182ISU5"/>
<reference evidence="1" key="1">
    <citation type="submission" date="2022-08" db="UniProtKB">
        <authorList>
            <consortium name="EnsemblMetazoa"/>
        </authorList>
    </citation>
    <scope>IDENTIFICATION</scope>
    <source>
        <strain evidence="1">EBRO</strain>
    </source>
</reference>
<organism evidence="1">
    <name type="scientific">Anopheles atroparvus</name>
    <name type="common">European mosquito</name>
    <dbReference type="NCBI Taxonomy" id="41427"/>
    <lineage>
        <taxon>Eukaryota</taxon>
        <taxon>Metazoa</taxon>
        <taxon>Ecdysozoa</taxon>
        <taxon>Arthropoda</taxon>
        <taxon>Hexapoda</taxon>
        <taxon>Insecta</taxon>
        <taxon>Pterygota</taxon>
        <taxon>Neoptera</taxon>
        <taxon>Endopterygota</taxon>
        <taxon>Diptera</taxon>
        <taxon>Nematocera</taxon>
        <taxon>Culicoidea</taxon>
        <taxon>Culicidae</taxon>
        <taxon>Anophelinae</taxon>
        <taxon>Anopheles</taxon>
    </lineage>
</organism>
<protein>
    <submittedName>
        <fullName evidence="1">Uncharacterized protein</fullName>
    </submittedName>
</protein>
<evidence type="ECO:0000313" key="1">
    <source>
        <dbReference type="EnsemblMetazoa" id="AATE004815-PA.1"/>
    </source>
</evidence>
<dbReference type="EnsemblMetazoa" id="AATE004815-RA">
    <property type="protein sequence ID" value="AATE004815-PA.1"/>
    <property type="gene ID" value="AATE004815"/>
</dbReference>